<feature type="compositionally biased region" description="Polar residues" evidence="1">
    <location>
        <begin position="58"/>
        <end position="72"/>
    </location>
</feature>
<gene>
    <name evidence="2" type="ORF">PBY51_000060</name>
</gene>
<accession>A0AAN7XKU1</accession>
<feature type="compositionally biased region" description="Basic and acidic residues" evidence="1">
    <location>
        <begin position="34"/>
        <end position="49"/>
    </location>
</feature>
<evidence type="ECO:0000256" key="1">
    <source>
        <dbReference type="SAM" id="MobiDB-lite"/>
    </source>
</evidence>
<sequence>MIQCGGVCAELAWTEREREAVEICRHPPRHWPNKGRDGDAGPRTKHAEEPAGCGVLMDTNTRPTQADMTGGTEIQTLFHRHSKQR</sequence>
<reference evidence="2 3" key="2">
    <citation type="journal article" date="2023" name="Mol. Biol. Evol.">
        <title>Genomics of Secondarily Temperate Adaptation in the Only Non-Antarctic Icefish.</title>
        <authorList>
            <person name="Rivera-Colon A.G."/>
            <person name="Rayamajhi N."/>
            <person name="Minhas B.F."/>
            <person name="Madrigal G."/>
            <person name="Bilyk K.T."/>
            <person name="Yoon V."/>
            <person name="Hune M."/>
            <person name="Gregory S."/>
            <person name="Cheng C.H.C."/>
            <person name="Catchen J.M."/>
        </authorList>
    </citation>
    <scope>NUCLEOTIDE SEQUENCE [LARGE SCALE GENOMIC DNA]</scope>
    <source>
        <strain evidence="2">JMC-PN-2008</strain>
    </source>
</reference>
<comment type="caution">
    <text evidence="2">The sequence shown here is derived from an EMBL/GenBank/DDBJ whole genome shotgun (WGS) entry which is preliminary data.</text>
</comment>
<dbReference type="EMBL" id="JAUZQC010000011">
    <property type="protein sequence ID" value="KAK5862997.1"/>
    <property type="molecule type" value="Genomic_DNA"/>
</dbReference>
<feature type="region of interest" description="Disordered" evidence="1">
    <location>
        <begin position="27"/>
        <end position="72"/>
    </location>
</feature>
<keyword evidence="3" id="KW-1185">Reference proteome</keyword>
<dbReference type="Proteomes" id="UP001346869">
    <property type="component" value="Unassembled WGS sequence"/>
</dbReference>
<dbReference type="AlphaFoldDB" id="A0AAN7XKU1"/>
<organism evidence="2 3">
    <name type="scientific">Eleginops maclovinus</name>
    <name type="common">Patagonian blennie</name>
    <name type="synonym">Eleginus maclovinus</name>
    <dbReference type="NCBI Taxonomy" id="56733"/>
    <lineage>
        <taxon>Eukaryota</taxon>
        <taxon>Metazoa</taxon>
        <taxon>Chordata</taxon>
        <taxon>Craniata</taxon>
        <taxon>Vertebrata</taxon>
        <taxon>Euteleostomi</taxon>
        <taxon>Actinopterygii</taxon>
        <taxon>Neopterygii</taxon>
        <taxon>Teleostei</taxon>
        <taxon>Neoteleostei</taxon>
        <taxon>Acanthomorphata</taxon>
        <taxon>Eupercaria</taxon>
        <taxon>Perciformes</taxon>
        <taxon>Notothenioidei</taxon>
        <taxon>Eleginopidae</taxon>
        <taxon>Eleginops</taxon>
    </lineage>
</organism>
<proteinExistence type="predicted"/>
<reference evidence="2 3" key="1">
    <citation type="journal article" date="2023" name="Genes (Basel)">
        <title>Chromosome-Level Genome Assembly and Circadian Gene Repertoire of the Patagonia Blennie Eleginops maclovinus-The Closest Ancestral Proxy of Antarctic Cryonotothenioids.</title>
        <authorList>
            <person name="Cheng C.C."/>
            <person name="Rivera-Colon A.G."/>
            <person name="Minhas B.F."/>
            <person name="Wilson L."/>
            <person name="Rayamajhi N."/>
            <person name="Vargas-Chacoff L."/>
            <person name="Catchen J.M."/>
        </authorList>
    </citation>
    <scope>NUCLEOTIDE SEQUENCE [LARGE SCALE GENOMIC DNA]</scope>
    <source>
        <strain evidence="2">JMC-PN-2008</strain>
    </source>
</reference>
<protein>
    <submittedName>
        <fullName evidence="2">Uncharacterized protein</fullName>
    </submittedName>
</protein>
<name>A0AAN7XKU1_ELEMC</name>
<evidence type="ECO:0000313" key="2">
    <source>
        <dbReference type="EMBL" id="KAK5862997.1"/>
    </source>
</evidence>
<evidence type="ECO:0000313" key="3">
    <source>
        <dbReference type="Proteomes" id="UP001346869"/>
    </source>
</evidence>